<protein>
    <recommendedName>
        <fullName evidence="3">beta-N-acetylhexosaminidase</fullName>
        <ecNumber evidence="3">3.2.1.52</ecNumber>
    </recommendedName>
    <alternativeName>
        <fullName evidence="6">Beta-N-acetylhexosaminidase</fullName>
    </alternativeName>
    <alternativeName>
        <fullName evidence="7">N-acetyl-beta-glucosaminidase</fullName>
    </alternativeName>
</protein>
<dbReference type="Gene3D" id="3.30.379.10">
    <property type="entry name" value="Chitobiase/beta-hexosaminidase domain 2-like"/>
    <property type="match status" value="1"/>
</dbReference>
<dbReference type="InterPro" id="IPR004867">
    <property type="entry name" value="CHB_C_dom"/>
</dbReference>
<dbReference type="GO" id="GO:0030247">
    <property type="term" value="F:polysaccharide binding"/>
    <property type="evidence" value="ECO:0007669"/>
    <property type="project" value="InterPro"/>
</dbReference>
<comment type="similarity">
    <text evidence="2">Belongs to the glycosyl hydrolase 20 family.</text>
</comment>
<comment type="catalytic activity">
    <reaction evidence="1">
        <text>Hydrolysis of terminal non-reducing N-acetyl-D-hexosamine residues in N-acetyl-beta-D-hexosaminides.</text>
        <dbReference type="EC" id="3.2.1.52"/>
    </reaction>
</comment>
<dbReference type="Gene3D" id="2.60.40.10">
    <property type="entry name" value="Immunoglobulins"/>
    <property type="match status" value="1"/>
</dbReference>
<dbReference type="InterPro" id="IPR029018">
    <property type="entry name" value="Hex-like_dom2"/>
</dbReference>
<name>Q1ZUH7_PHOAS</name>
<evidence type="ECO:0000256" key="3">
    <source>
        <dbReference type="ARBA" id="ARBA00012663"/>
    </source>
</evidence>
<reference evidence="11 12" key="1">
    <citation type="journal article" date="2009" name="Proc. Natl. Acad. Sci. U.S.A.">
        <title>The genomic basis of trophic strategy in marine bacteria.</title>
        <authorList>
            <person name="Lauro F.M."/>
            <person name="McDougald D."/>
            <person name="Thomas T."/>
            <person name="Williams T.J."/>
            <person name="Egan S."/>
            <person name="Rice S."/>
            <person name="DeMaere M.Z."/>
            <person name="Ting L."/>
            <person name="Ertan H."/>
            <person name="Johnson J."/>
            <person name="Ferriera S."/>
            <person name="Lapidus A."/>
            <person name="Anderson I."/>
            <person name="Kyrpides N."/>
            <person name="Munk A.C."/>
            <person name="Detter C."/>
            <person name="Han C.S."/>
            <person name="Brown M.V."/>
            <person name="Robb F.T."/>
            <person name="Kjelleberg S."/>
            <person name="Cavicchioli R."/>
        </authorList>
    </citation>
    <scope>NUCLEOTIDE SEQUENCE [LARGE SCALE GENOMIC DNA]</scope>
    <source>
        <strain evidence="11 12">S14</strain>
    </source>
</reference>
<evidence type="ECO:0000256" key="8">
    <source>
        <dbReference type="PIRSR" id="PIRSR625705-1"/>
    </source>
</evidence>
<dbReference type="GO" id="GO:0016020">
    <property type="term" value="C:membrane"/>
    <property type="evidence" value="ECO:0007669"/>
    <property type="project" value="TreeGrafter"/>
</dbReference>
<dbReference type="PANTHER" id="PTHR22600">
    <property type="entry name" value="BETA-HEXOSAMINIDASE"/>
    <property type="match status" value="1"/>
</dbReference>
<dbReference type="InterPro" id="IPR017853">
    <property type="entry name" value="GH"/>
</dbReference>
<dbReference type="CDD" id="cd02847">
    <property type="entry name" value="E_set_Chitobiase_C"/>
    <property type="match status" value="1"/>
</dbReference>
<dbReference type="SUPFAM" id="SSF49384">
    <property type="entry name" value="Carbohydrate-binding domain"/>
    <property type="match status" value="1"/>
</dbReference>
<evidence type="ECO:0000256" key="1">
    <source>
        <dbReference type="ARBA" id="ARBA00001231"/>
    </source>
</evidence>
<dbReference type="InterPro" id="IPR004866">
    <property type="entry name" value="CHB/HEX_N_dom"/>
</dbReference>
<evidence type="ECO:0000313" key="12">
    <source>
        <dbReference type="Proteomes" id="UP000001603"/>
    </source>
</evidence>
<feature type="active site" description="Proton donor" evidence="8">
    <location>
        <position position="541"/>
    </location>
</feature>
<evidence type="ECO:0000256" key="5">
    <source>
        <dbReference type="ARBA" id="ARBA00023295"/>
    </source>
</evidence>
<dbReference type="Pfam" id="PF03173">
    <property type="entry name" value="CHB_HEX"/>
    <property type="match status" value="1"/>
</dbReference>
<keyword evidence="9" id="KW-0732">Signal</keyword>
<dbReference type="Pfam" id="PF00728">
    <property type="entry name" value="Glyco_hydro_20"/>
    <property type="match status" value="1"/>
</dbReference>
<dbReference type="AlphaFoldDB" id="Q1ZUH7"/>
<dbReference type="GO" id="GO:0004563">
    <property type="term" value="F:beta-N-acetylhexosaminidase activity"/>
    <property type="evidence" value="ECO:0007669"/>
    <property type="project" value="UniProtKB-EC"/>
</dbReference>
<dbReference type="EMBL" id="AAOJ01000001">
    <property type="protein sequence ID" value="EAS66433.1"/>
    <property type="molecule type" value="Genomic_DNA"/>
</dbReference>
<accession>Q1ZUH7</accession>
<dbReference type="SUPFAM" id="SSF51445">
    <property type="entry name" value="(Trans)glycosidases"/>
    <property type="match status" value="1"/>
</dbReference>
<evidence type="ECO:0000256" key="2">
    <source>
        <dbReference type="ARBA" id="ARBA00006285"/>
    </source>
</evidence>
<dbReference type="eggNOG" id="COG3525">
    <property type="taxonomic scope" value="Bacteria"/>
</dbReference>
<dbReference type="HOGENOM" id="CLU_007082_4_1_6"/>
<dbReference type="Proteomes" id="UP000001603">
    <property type="component" value="Unassembled WGS sequence"/>
</dbReference>
<keyword evidence="4" id="KW-0378">Hydrolase</keyword>
<dbReference type="InterPro" id="IPR008965">
    <property type="entry name" value="CBM2/CBM3_carb-bd_dom_sf"/>
</dbReference>
<proteinExistence type="inferred from homology"/>
<dbReference type="InterPro" id="IPR014756">
    <property type="entry name" value="Ig_E-set"/>
</dbReference>
<organism evidence="11 12">
    <name type="scientific">Photobacterium angustum (strain S14 / CCUG 15956)</name>
    <name type="common">Vibrio sp. (strain S14 / CCUG 15956)</name>
    <dbReference type="NCBI Taxonomy" id="314292"/>
    <lineage>
        <taxon>Bacteria</taxon>
        <taxon>Pseudomonadati</taxon>
        <taxon>Pseudomonadota</taxon>
        <taxon>Gammaproteobacteria</taxon>
        <taxon>Vibrionales</taxon>
        <taxon>Vibrionaceae</taxon>
        <taxon>Photobacterium</taxon>
    </lineage>
</organism>
<evidence type="ECO:0000256" key="9">
    <source>
        <dbReference type="SAM" id="SignalP"/>
    </source>
</evidence>
<keyword evidence="5" id="KW-0326">Glycosidase</keyword>
<dbReference type="OrthoDB" id="9763537at2"/>
<dbReference type="SUPFAM" id="SSF81296">
    <property type="entry name" value="E set domains"/>
    <property type="match status" value="1"/>
</dbReference>
<evidence type="ECO:0000313" key="11">
    <source>
        <dbReference type="EMBL" id="EAS66433.1"/>
    </source>
</evidence>
<dbReference type="EC" id="3.2.1.52" evidence="3"/>
<dbReference type="InterPro" id="IPR025705">
    <property type="entry name" value="Beta_hexosaminidase_sua/sub"/>
</dbReference>
<dbReference type="InterPro" id="IPR013783">
    <property type="entry name" value="Ig-like_fold"/>
</dbReference>
<comment type="caution">
    <text evidence="11">The sequence shown here is derived from an EMBL/GenBank/DDBJ whole genome shotgun (WGS) entry which is preliminary data.</text>
</comment>
<dbReference type="GO" id="GO:0005975">
    <property type="term" value="P:carbohydrate metabolic process"/>
    <property type="evidence" value="ECO:0007669"/>
    <property type="project" value="InterPro"/>
</dbReference>
<dbReference type="Gene3D" id="3.20.20.80">
    <property type="entry name" value="Glycosidases"/>
    <property type="match status" value="1"/>
</dbReference>
<feature type="signal peptide" evidence="9">
    <location>
        <begin position="1"/>
        <end position="20"/>
    </location>
</feature>
<dbReference type="GO" id="GO:0030203">
    <property type="term" value="P:glycosaminoglycan metabolic process"/>
    <property type="evidence" value="ECO:0007669"/>
    <property type="project" value="TreeGrafter"/>
</dbReference>
<sequence length="867" mass="98325">MKIKPLLFSILSVLSINSYAINKTQPINESFNIPLPESSQSIINYIAHNLSISFSVRKNFDIKTNNKEKVVDITLKNIGDSTIPISDWSIYFGLRRDIKNNITNGFSIEQQLGDIKTLTPIPNSSPIHIGESRVITFNVNYFIVSDSAVLPNWYVTSKDTHPVVIDSTKFDDPVFVKAFKSSNQLKRSSQDIVPIATPYSRFEQYKTTTKQQLNNFAITPTPTPKLITPIQGQATIDNSWSIVYTEKNKPKALALHKALLHELKNNTPKLTAASTAPDTKIIRLIDHDIGNEAYSLNISKNHIDLLGNDAGLFYAQISLLSLIQQHGSDIPNVIINDEPRKPYRGFLLDVARNFYKKETILRLLDQMTAYKMNTLHLHLSDDESWRLEIPSIPELTEFGATQCHDESETACLMPVLGAGPNKKTQYYSVEDYKNILKYANDRNITVIPEFDMPGHARAAILAMESRYRKLKSQGKIKEAEQFRLFDQLDTTQYKSVQLYSNNAINVCMDSSYNFVDNLITQIQKIHSTIQPLKVIHLGGDEIAGAWINSPACKKLIASNKNINSTEQLGEYFFNKVNKISSQHKLELHAYGDAFDHKNHTIRIKGNLVAQVWNSIWEWQSGGRANRLVNAGYDVILSNAPYLYLDQPQEASPQERGNPWATRFINTEKVFSFTPADIYKNIDMFQSGKKITDYDISNGVLGSLPTLKPSAEKHILGIEAAVFGETIRTDDQLEYMIYPRLIAVAERAWHKASWENIDNSAKRNKAKHLAWEEFANRLGQKELKQMDNYHIHGESIQYRLPMVGAKILNNKLVANTEYPGVGIQYSTDNGRNWLTYSNPVMITTQKSVQLRTASHQDRYGHISTINIH</sequence>
<dbReference type="CDD" id="cd06569">
    <property type="entry name" value="GH20_Sm-chitobiase-like"/>
    <property type="match status" value="1"/>
</dbReference>
<dbReference type="PANTHER" id="PTHR22600:SF57">
    <property type="entry name" value="BETA-N-ACETYLHEXOSAMINIDASE"/>
    <property type="match status" value="1"/>
</dbReference>
<evidence type="ECO:0000256" key="4">
    <source>
        <dbReference type="ARBA" id="ARBA00022801"/>
    </source>
</evidence>
<dbReference type="RefSeq" id="WP_005366031.1">
    <property type="nucleotide sequence ID" value="NZ_CH902599.1"/>
</dbReference>
<feature type="domain" description="Chitobiase/beta-hexosaminidases N-terminal" evidence="10">
    <location>
        <begin position="48"/>
        <end position="200"/>
    </location>
</feature>
<dbReference type="InterPro" id="IPR015882">
    <property type="entry name" value="HEX_bac_N"/>
</dbReference>
<feature type="chain" id="PRO_5004198645" description="beta-N-acetylhexosaminidase" evidence="9">
    <location>
        <begin position="21"/>
        <end position="867"/>
    </location>
</feature>
<evidence type="ECO:0000259" key="10">
    <source>
        <dbReference type="SMART" id="SM01081"/>
    </source>
</evidence>
<dbReference type="Pfam" id="PF02838">
    <property type="entry name" value="Glyco_hydro_20b"/>
    <property type="match status" value="1"/>
</dbReference>
<dbReference type="SMART" id="SM01081">
    <property type="entry name" value="CHB_HEX"/>
    <property type="match status" value="1"/>
</dbReference>
<dbReference type="PRINTS" id="PR00738">
    <property type="entry name" value="GLHYDRLASE20"/>
</dbReference>
<dbReference type="SUPFAM" id="SSF55545">
    <property type="entry name" value="beta-N-acetylhexosaminidase-like domain"/>
    <property type="match status" value="1"/>
</dbReference>
<dbReference type="InterPro" id="IPR015883">
    <property type="entry name" value="Glyco_hydro_20_cat"/>
</dbReference>
<dbReference type="Gene3D" id="2.60.40.290">
    <property type="match status" value="1"/>
</dbReference>
<evidence type="ECO:0000256" key="6">
    <source>
        <dbReference type="ARBA" id="ARBA00030512"/>
    </source>
</evidence>
<dbReference type="InterPro" id="IPR012291">
    <property type="entry name" value="CBM2_carb-bd_dom_sf"/>
</dbReference>
<dbReference type="Pfam" id="PF03174">
    <property type="entry name" value="CHB_HEX_C"/>
    <property type="match status" value="1"/>
</dbReference>
<evidence type="ECO:0000256" key="7">
    <source>
        <dbReference type="ARBA" id="ARBA00033000"/>
    </source>
</evidence>
<gene>
    <name evidence="11" type="ORF">VAS14_13989</name>
</gene>